<name>A0A4R8LKK0_9BURK</name>
<feature type="transmembrane region" description="Helical" evidence="1">
    <location>
        <begin position="243"/>
        <end position="264"/>
    </location>
</feature>
<keyword evidence="1" id="KW-0812">Transmembrane</keyword>
<protein>
    <submittedName>
        <fullName evidence="4">Peptidoglycan/LPS O-acetylase OafA/YrhL</fullName>
    </submittedName>
</protein>
<reference evidence="4 5" key="1">
    <citation type="submission" date="2019-03" db="EMBL/GenBank/DDBJ databases">
        <title>Genomic Encyclopedia of Type Strains, Phase III (KMG-III): the genomes of soil and plant-associated and newly described type strains.</title>
        <authorList>
            <person name="Whitman W."/>
        </authorList>
    </citation>
    <scope>NUCLEOTIDE SEQUENCE [LARGE SCALE GENOMIC DNA]</scope>
    <source>
        <strain evidence="4 5">LMG 29544</strain>
    </source>
</reference>
<dbReference type="Pfam" id="PF01757">
    <property type="entry name" value="Acyl_transf_3"/>
    <property type="match status" value="1"/>
</dbReference>
<dbReference type="PANTHER" id="PTHR23028:SF53">
    <property type="entry name" value="ACYL_TRANSF_3 DOMAIN-CONTAINING PROTEIN"/>
    <property type="match status" value="1"/>
</dbReference>
<evidence type="ECO:0000313" key="5">
    <source>
        <dbReference type="Proteomes" id="UP000295509"/>
    </source>
</evidence>
<feature type="transmembrane region" description="Helical" evidence="1">
    <location>
        <begin position="52"/>
        <end position="76"/>
    </location>
</feature>
<feature type="transmembrane region" description="Helical" evidence="1">
    <location>
        <begin position="270"/>
        <end position="289"/>
    </location>
</feature>
<evidence type="ECO:0000256" key="1">
    <source>
        <dbReference type="SAM" id="Phobius"/>
    </source>
</evidence>
<dbReference type="InterPro" id="IPR050879">
    <property type="entry name" value="Acyltransferase_3"/>
</dbReference>
<dbReference type="GO" id="GO:0009103">
    <property type="term" value="P:lipopolysaccharide biosynthetic process"/>
    <property type="evidence" value="ECO:0007669"/>
    <property type="project" value="TreeGrafter"/>
</dbReference>
<sequence>MNPRQMNVSMLAAERHAYAPYIDGLRAIAVLAVIIYHLHAQWLPGGLAGVDIFFVISGFVVSASVGGLSSVSLPRFMLYFYARRVQRIAPALIVCLVATALVSVLFIPSAWLSDTNSKTGLFAFFGLSNLVLAKTGNDYFSPRVEFNPYMHTWSLGVEEQFYLIFPILFFLWVSHRPQKKRALAVFGGGLVASLICAKWLSVNHETLAFYLIFSRFWELAAGVLLYQALALSGRPFGVADRGATVFTSGAALLSLALVGTGLVFSTPTSFPFPGALLPVVGTLGLLAFLHGRRTDGVLHRVLASRGVVFVGKISYSLYLWHWPVIVLMRWTTGVDTPALKAVAAVSTFALATASYYFVENPIRRAPRLRQWPRAAVVGSGFAAVVFGAALTFGLYHAQPRLSLSVVAHQADDWYPYGSLNQRYAGCSEKWDARKLDDGPVWTYSRVGCDVPAQYTSRLFVIGDSHAMAYSLMFRELALHTGVEVLSYNNGGCAFIGFLPVASADVERCKAYDDDAFAEILEKVRPGDVVFMPSLRLPRFSDQFARFDDRAAHDAMFSDASLEQRHAGEQEAIRQLGELTAKGAKVVLEAPEPVFKMPAFRCADWFNRNNPICTPGSQVTRGDIEAYRAPVLESYARIAQAVPSVSVWDPLPILCPDAVCSMHADGVPLFFDGDHISGYANRLLAPHFQQFIAALMDAPRPGVRPLTVSAHPAQ</sequence>
<dbReference type="GO" id="GO:0016020">
    <property type="term" value="C:membrane"/>
    <property type="evidence" value="ECO:0007669"/>
    <property type="project" value="TreeGrafter"/>
</dbReference>
<feature type="transmembrane region" description="Helical" evidence="1">
    <location>
        <begin position="182"/>
        <end position="201"/>
    </location>
</feature>
<keyword evidence="1" id="KW-0472">Membrane</keyword>
<feature type="domain" description="Acyltransferase 3" evidence="2">
    <location>
        <begin position="21"/>
        <end position="353"/>
    </location>
</feature>
<feature type="transmembrane region" description="Helical" evidence="1">
    <location>
        <begin position="301"/>
        <end position="321"/>
    </location>
</feature>
<feature type="transmembrane region" description="Helical" evidence="1">
    <location>
        <begin position="341"/>
        <end position="358"/>
    </location>
</feature>
<keyword evidence="5" id="KW-1185">Reference proteome</keyword>
<evidence type="ECO:0000259" key="3">
    <source>
        <dbReference type="Pfam" id="PF19040"/>
    </source>
</evidence>
<dbReference type="GO" id="GO:0016747">
    <property type="term" value="F:acyltransferase activity, transferring groups other than amino-acyl groups"/>
    <property type="evidence" value="ECO:0007669"/>
    <property type="project" value="InterPro"/>
</dbReference>
<dbReference type="RefSeq" id="WP_134194799.1">
    <property type="nucleotide sequence ID" value="NZ_JBHLUW010000017.1"/>
</dbReference>
<feature type="domain" description="SGNH" evidence="3">
    <location>
        <begin position="448"/>
        <end position="689"/>
    </location>
</feature>
<evidence type="ECO:0000259" key="2">
    <source>
        <dbReference type="Pfam" id="PF01757"/>
    </source>
</evidence>
<feature type="transmembrane region" description="Helical" evidence="1">
    <location>
        <begin position="374"/>
        <end position="395"/>
    </location>
</feature>
<evidence type="ECO:0000313" key="4">
    <source>
        <dbReference type="EMBL" id="TDY42902.1"/>
    </source>
</evidence>
<feature type="transmembrane region" description="Helical" evidence="1">
    <location>
        <begin position="21"/>
        <end position="40"/>
    </location>
</feature>
<gene>
    <name evidence="4" type="ORF">BX592_11916</name>
</gene>
<feature type="transmembrane region" description="Helical" evidence="1">
    <location>
        <begin position="160"/>
        <end position="175"/>
    </location>
</feature>
<comment type="caution">
    <text evidence="4">The sequence shown here is derived from an EMBL/GenBank/DDBJ whole genome shotgun (WGS) entry which is preliminary data.</text>
</comment>
<dbReference type="PANTHER" id="PTHR23028">
    <property type="entry name" value="ACETYLTRANSFERASE"/>
    <property type="match status" value="1"/>
</dbReference>
<proteinExistence type="predicted"/>
<accession>A0A4R8LKK0</accession>
<keyword evidence="1" id="KW-1133">Transmembrane helix</keyword>
<feature type="transmembrane region" description="Helical" evidence="1">
    <location>
        <begin position="207"/>
        <end position="231"/>
    </location>
</feature>
<feature type="transmembrane region" description="Helical" evidence="1">
    <location>
        <begin position="88"/>
        <end position="111"/>
    </location>
</feature>
<organism evidence="4 5">
    <name type="scientific">Paraburkholderia rhizosphaerae</name>
    <dbReference type="NCBI Taxonomy" id="480658"/>
    <lineage>
        <taxon>Bacteria</taxon>
        <taxon>Pseudomonadati</taxon>
        <taxon>Pseudomonadota</taxon>
        <taxon>Betaproteobacteria</taxon>
        <taxon>Burkholderiales</taxon>
        <taxon>Burkholderiaceae</taxon>
        <taxon>Paraburkholderia</taxon>
    </lineage>
</organism>
<dbReference type="Pfam" id="PF19040">
    <property type="entry name" value="SGNH"/>
    <property type="match status" value="1"/>
</dbReference>
<dbReference type="InterPro" id="IPR002656">
    <property type="entry name" value="Acyl_transf_3_dom"/>
</dbReference>
<dbReference type="AlphaFoldDB" id="A0A4R8LKK0"/>
<dbReference type="Proteomes" id="UP000295509">
    <property type="component" value="Unassembled WGS sequence"/>
</dbReference>
<dbReference type="InterPro" id="IPR043968">
    <property type="entry name" value="SGNH"/>
</dbReference>
<dbReference type="OrthoDB" id="9814807at2"/>
<dbReference type="EMBL" id="SORE01000019">
    <property type="protein sequence ID" value="TDY42902.1"/>
    <property type="molecule type" value="Genomic_DNA"/>
</dbReference>